<name>A0A8H6E2B5_PETAA</name>
<proteinExistence type="predicted"/>
<feature type="compositionally biased region" description="Acidic residues" evidence="1">
    <location>
        <begin position="147"/>
        <end position="159"/>
    </location>
</feature>
<reference evidence="2 3" key="1">
    <citation type="submission" date="2019-04" db="EMBL/GenBank/DDBJ databases">
        <title>Aspergillus burnettii sp. nov., novel species from soil in southeast Queensland.</title>
        <authorList>
            <person name="Gilchrist C.L.M."/>
            <person name="Pitt J.I."/>
            <person name="Lange L."/>
            <person name="Lacey H.J."/>
            <person name="Vuong D."/>
            <person name="Midgley D.J."/>
            <person name="Greenfield P."/>
            <person name="Bradbury M."/>
            <person name="Lacey E."/>
            <person name="Busk P.K."/>
            <person name="Pilgaard B."/>
            <person name="Chooi Y.H."/>
            <person name="Piggott A.M."/>
        </authorList>
    </citation>
    <scope>NUCLEOTIDE SEQUENCE [LARGE SCALE GENOMIC DNA]</scope>
    <source>
        <strain evidence="2 3">FRR 5400</strain>
    </source>
</reference>
<sequence>MAQLARKKVNWKTLMLSALKQAKLKLSEYYSMTDNIHHDLYAIGTILAPQNKLHFFYTKEWEPCWRVRYRKSLEHYLVPYEQRYSATQSTSNGYTSADQISDIDMLITSATSFQPQTNACNKLTRYLGSTQEIQAAREEQGAREAVDEFDPISDNEEDTPAAVPPPIQRPSERALGKRPRTEATEDQWPLIELDNEDYPDEISLPDNGDLRGESSIQRRTSRFDSKNPGVGSRLQILEPEPEAWRFRVESNLTSRGVYAPA</sequence>
<dbReference type="AlphaFoldDB" id="A0A8H6E2B5"/>
<gene>
    <name evidence="2" type="ORF">ETB97_006743</name>
</gene>
<accession>A0A8H6E2B5</accession>
<evidence type="ECO:0000313" key="2">
    <source>
        <dbReference type="EMBL" id="KAF5856754.1"/>
    </source>
</evidence>
<keyword evidence="3" id="KW-1185">Reference proteome</keyword>
<evidence type="ECO:0000256" key="1">
    <source>
        <dbReference type="SAM" id="MobiDB-lite"/>
    </source>
</evidence>
<feature type="compositionally biased region" description="Basic and acidic residues" evidence="1">
    <location>
        <begin position="135"/>
        <end position="146"/>
    </location>
</feature>
<protein>
    <submittedName>
        <fullName evidence="2">Uncharacterized protein</fullName>
    </submittedName>
</protein>
<dbReference type="EMBL" id="SPNV01000297">
    <property type="protein sequence ID" value="KAF5856754.1"/>
    <property type="molecule type" value="Genomic_DNA"/>
</dbReference>
<evidence type="ECO:0000313" key="3">
    <source>
        <dbReference type="Proteomes" id="UP000541154"/>
    </source>
</evidence>
<comment type="caution">
    <text evidence="2">The sequence shown here is derived from an EMBL/GenBank/DDBJ whole genome shotgun (WGS) entry which is preliminary data.</text>
</comment>
<dbReference type="Proteomes" id="UP000541154">
    <property type="component" value="Unassembled WGS sequence"/>
</dbReference>
<feature type="compositionally biased region" description="Basic and acidic residues" evidence="1">
    <location>
        <begin position="170"/>
        <end position="183"/>
    </location>
</feature>
<feature type="region of interest" description="Disordered" evidence="1">
    <location>
        <begin position="134"/>
        <end position="233"/>
    </location>
</feature>
<organism evidence="2 3">
    <name type="scientific">Petromyces alliaceus</name>
    <name type="common">Aspergillus alliaceus</name>
    <dbReference type="NCBI Taxonomy" id="209559"/>
    <lineage>
        <taxon>Eukaryota</taxon>
        <taxon>Fungi</taxon>
        <taxon>Dikarya</taxon>
        <taxon>Ascomycota</taxon>
        <taxon>Pezizomycotina</taxon>
        <taxon>Eurotiomycetes</taxon>
        <taxon>Eurotiomycetidae</taxon>
        <taxon>Eurotiales</taxon>
        <taxon>Aspergillaceae</taxon>
        <taxon>Aspergillus</taxon>
        <taxon>Aspergillus subgen. Circumdati</taxon>
    </lineage>
</organism>